<dbReference type="AlphaFoldDB" id="A0A183AP30"/>
<proteinExistence type="predicted"/>
<protein>
    <submittedName>
        <fullName evidence="1 3">Uncharacterized protein</fullName>
    </submittedName>
</protein>
<organism evidence="3">
    <name type="scientific">Echinostoma caproni</name>
    <dbReference type="NCBI Taxonomy" id="27848"/>
    <lineage>
        <taxon>Eukaryota</taxon>
        <taxon>Metazoa</taxon>
        <taxon>Spiralia</taxon>
        <taxon>Lophotrochozoa</taxon>
        <taxon>Platyhelminthes</taxon>
        <taxon>Trematoda</taxon>
        <taxon>Digenea</taxon>
        <taxon>Plagiorchiida</taxon>
        <taxon>Echinostomata</taxon>
        <taxon>Echinostomatoidea</taxon>
        <taxon>Echinostomatidae</taxon>
        <taxon>Echinostoma</taxon>
    </lineage>
</organism>
<evidence type="ECO:0000313" key="2">
    <source>
        <dbReference type="Proteomes" id="UP000272942"/>
    </source>
</evidence>
<name>A0A183AP30_9TREM</name>
<keyword evidence="2" id="KW-1185">Reference proteome</keyword>
<evidence type="ECO:0000313" key="1">
    <source>
        <dbReference type="EMBL" id="VDP84069.1"/>
    </source>
</evidence>
<gene>
    <name evidence="1" type="ORF">ECPE_LOCUS8715</name>
</gene>
<sequence length="68" mass="7890">MFKQAHSRKVYAQPAESNVYNDMGTQLDQPTTKWFYLLLFYTLLRRAVTTTADIKLTDACGVSDWIQK</sequence>
<dbReference type="Proteomes" id="UP000272942">
    <property type="component" value="Unassembled WGS sequence"/>
</dbReference>
<dbReference type="WBParaSite" id="ECPE_0000874101-mRNA-1">
    <property type="protein sequence ID" value="ECPE_0000874101-mRNA-1"/>
    <property type="gene ID" value="ECPE_0000874101"/>
</dbReference>
<accession>A0A183AP30</accession>
<reference evidence="3" key="1">
    <citation type="submission" date="2016-06" db="UniProtKB">
        <authorList>
            <consortium name="WormBaseParasite"/>
        </authorList>
    </citation>
    <scope>IDENTIFICATION</scope>
</reference>
<evidence type="ECO:0000313" key="3">
    <source>
        <dbReference type="WBParaSite" id="ECPE_0000874101-mRNA-1"/>
    </source>
</evidence>
<reference evidence="1 2" key="2">
    <citation type="submission" date="2018-11" db="EMBL/GenBank/DDBJ databases">
        <authorList>
            <consortium name="Pathogen Informatics"/>
        </authorList>
    </citation>
    <scope>NUCLEOTIDE SEQUENCE [LARGE SCALE GENOMIC DNA]</scope>
    <source>
        <strain evidence="1 2">Egypt</strain>
    </source>
</reference>
<dbReference type="EMBL" id="UZAN01046359">
    <property type="protein sequence ID" value="VDP84069.1"/>
    <property type="molecule type" value="Genomic_DNA"/>
</dbReference>